<evidence type="ECO:0000256" key="12">
    <source>
        <dbReference type="PIRSR" id="PIRSR000192-4"/>
    </source>
</evidence>
<reference evidence="17 18" key="1">
    <citation type="submission" date="2019-07" db="EMBL/GenBank/DDBJ databases">
        <title>Whole genome shotgun sequence of Novosphingobium sediminis NBRC 106119.</title>
        <authorList>
            <person name="Hosoyama A."/>
            <person name="Uohara A."/>
            <person name="Ohji S."/>
            <person name="Ichikawa N."/>
        </authorList>
    </citation>
    <scope>NUCLEOTIDE SEQUENCE [LARGE SCALE GENOMIC DNA]</scope>
    <source>
        <strain evidence="17 18">NBRC 106119</strain>
    </source>
</reference>
<keyword evidence="5" id="KW-0732">Signal</keyword>
<proteinExistence type="inferred from homology"/>
<feature type="modified residue" description="Tryptophylquinone" evidence="14">
    <location>
        <position position="116"/>
    </location>
</feature>
<accession>A0A512AG15</accession>
<dbReference type="GO" id="GO:0042597">
    <property type="term" value="C:periplasmic space"/>
    <property type="evidence" value="ECO:0007669"/>
    <property type="project" value="UniProtKB-SubCell"/>
</dbReference>
<keyword evidence="18" id="KW-1185">Reference proteome</keyword>
<dbReference type="Pfam" id="PF02975">
    <property type="entry name" value="Me-amine-dh_L"/>
    <property type="match status" value="1"/>
</dbReference>
<dbReference type="InterPro" id="IPR016008">
    <property type="entry name" value="Amine_DH_Ltc"/>
</dbReference>
<comment type="catalytic activity">
    <reaction evidence="10">
        <text>2 oxidized [amicyanin] + methylamine + H2O = 2 reduced [amicyanin] + formaldehyde + NH4(+) + 2 H(+)</text>
        <dbReference type="Rhea" id="RHEA:30207"/>
        <dbReference type="Rhea" id="RHEA-COMP:11100"/>
        <dbReference type="Rhea" id="RHEA-COMP:11101"/>
        <dbReference type="ChEBI" id="CHEBI:15377"/>
        <dbReference type="ChEBI" id="CHEBI:15378"/>
        <dbReference type="ChEBI" id="CHEBI:16842"/>
        <dbReference type="ChEBI" id="CHEBI:28938"/>
        <dbReference type="ChEBI" id="CHEBI:29036"/>
        <dbReference type="ChEBI" id="CHEBI:49552"/>
        <dbReference type="ChEBI" id="CHEBI:59338"/>
        <dbReference type="EC" id="1.4.9.1"/>
    </reaction>
</comment>
<evidence type="ECO:0000256" key="10">
    <source>
        <dbReference type="PIRNR" id="PIRNR000192"/>
    </source>
</evidence>
<dbReference type="GO" id="GO:0030058">
    <property type="term" value="F:aliphatic amine dehydrogenase activity"/>
    <property type="evidence" value="ECO:0007669"/>
    <property type="project" value="UniProtKB-UniRule"/>
</dbReference>
<gene>
    <name evidence="17" type="ORF">NSE01_04720</name>
</gene>
<evidence type="ECO:0000259" key="16">
    <source>
        <dbReference type="Pfam" id="PF02975"/>
    </source>
</evidence>
<feature type="active site" description="Proton acceptor" evidence="11">
    <location>
        <position position="135"/>
    </location>
</feature>
<dbReference type="AlphaFoldDB" id="A0A512AG15"/>
<comment type="subcellular location">
    <subcellularLocation>
        <location evidence="1 10">Periplasm</location>
    </subcellularLocation>
</comment>
<keyword evidence="9" id="KW-1015">Disulfide bond</keyword>
<evidence type="ECO:0000256" key="15">
    <source>
        <dbReference type="SAM" id="MobiDB-lite"/>
    </source>
</evidence>
<feature type="disulfide bond" evidence="12">
    <location>
        <begin position="137"/>
        <end position="168"/>
    </location>
</feature>
<feature type="compositionally biased region" description="Low complexity" evidence="15">
    <location>
        <begin position="57"/>
        <end position="67"/>
    </location>
</feature>
<feature type="region of interest" description="Disordered" evidence="15">
    <location>
        <begin position="47"/>
        <end position="70"/>
    </location>
</feature>
<dbReference type="SUPFAM" id="SSF57561">
    <property type="entry name" value="Methylamine dehydrogenase, L chain"/>
    <property type="match status" value="1"/>
</dbReference>
<comment type="similarity">
    <text evidence="2 10">Belongs to the aromatic amine dehydrogenase light chain family.</text>
</comment>
<dbReference type="PROSITE" id="PS51318">
    <property type="entry name" value="TAT"/>
    <property type="match status" value="1"/>
</dbReference>
<feature type="disulfide bond" evidence="12">
    <location>
        <begin position="97"/>
        <end position="145"/>
    </location>
</feature>
<feature type="disulfide bond" evidence="12">
    <location>
        <begin position="98"/>
        <end position="142"/>
    </location>
</feature>
<feature type="active site" description="Tryptophylquinone 6'-substrate hemiaminal intermediate" evidence="11">
    <location>
        <position position="116"/>
    </location>
</feature>
<evidence type="ECO:0000256" key="4">
    <source>
        <dbReference type="ARBA" id="ARBA00022709"/>
    </source>
</evidence>
<comment type="subunit">
    <text evidence="10">Heterotetramer of two light and two heavy chains.</text>
</comment>
<comment type="pathway">
    <text evidence="10">One-carbon metabolism; methylamine degradation; formaldehyde from methylamine: step 1/1.</text>
</comment>
<feature type="disulfide bond" evidence="12">
    <location>
        <begin position="88"/>
        <end position="120"/>
    </location>
</feature>
<evidence type="ECO:0000256" key="5">
    <source>
        <dbReference type="ARBA" id="ARBA00022729"/>
    </source>
</evidence>
<dbReference type="OrthoDB" id="7628766at2"/>
<evidence type="ECO:0000256" key="9">
    <source>
        <dbReference type="ARBA" id="ARBA00023157"/>
    </source>
</evidence>
<dbReference type="InterPro" id="IPR013504">
    <property type="entry name" value="MADH/AADH_Ltc_C_dom"/>
</dbReference>
<organism evidence="17 18">
    <name type="scientific">Novosphingobium sediminis</name>
    <dbReference type="NCBI Taxonomy" id="707214"/>
    <lineage>
        <taxon>Bacteria</taxon>
        <taxon>Pseudomonadati</taxon>
        <taxon>Pseudomonadota</taxon>
        <taxon>Alphaproteobacteria</taxon>
        <taxon>Sphingomonadales</taxon>
        <taxon>Sphingomonadaceae</taxon>
        <taxon>Novosphingobium</taxon>
    </lineage>
</organism>
<evidence type="ECO:0000313" key="18">
    <source>
        <dbReference type="Proteomes" id="UP000321464"/>
    </source>
</evidence>
<evidence type="ECO:0000256" key="11">
    <source>
        <dbReference type="PIRSR" id="PIRSR000192-1"/>
    </source>
</evidence>
<evidence type="ECO:0000256" key="14">
    <source>
        <dbReference type="PIRSR" id="PIRSR000192-6"/>
    </source>
</evidence>
<dbReference type="Gene3D" id="2.60.30.10">
    <property type="entry name" value="Methylamine/Aralkylamine dehydrogenase light chain"/>
    <property type="match status" value="1"/>
</dbReference>
<comment type="function">
    <text evidence="10">Methylamine dehydrogenase carries out the oxidation of methylamine. Electrons are passed from methylamine dehydrogenase to amicyanin.</text>
</comment>
<keyword evidence="7 10" id="KW-0249">Electron transport</keyword>
<feature type="disulfide bond" evidence="12">
    <location>
        <begin position="105"/>
        <end position="136"/>
    </location>
</feature>
<dbReference type="RefSeq" id="WP_147158008.1">
    <property type="nucleotide sequence ID" value="NZ_BJYR01000002.1"/>
</dbReference>
<evidence type="ECO:0000256" key="2">
    <source>
        <dbReference type="ARBA" id="ARBA00010711"/>
    </source>
</evidence>
<evidence type="ECO:0000256" key="1">
    <source>
        <dbReference type="ARBA" id="ARBA00004418"/>
    </source>
</evidence>
<dbReference type="UniPathway" id="UPA00895">
    <property type="reaction ID" value="UER00870"/>
</dbReference>
<name>A0A512AG15_9SPHN</name>
<dbReference type="EMBL" id="BJYR01000002">
    <property type="protein sequence ID" value="GEN98639.1"/>
    <property type="molecule type" value="Genomic_DNA"/>
</dbReference>
<dbReference type="PIRSF" id="PIRSF000192">
    <property type="entry name" value="Amine_dh_beta"/>
    <property type="match status" value="1"/>
</dbReference>
<evidence type="ECO:0000256" key="3">
    <source>
        <dbReference type="ARBA" id="ARBA00022448"/>
    </source>
</evidence>
<feature type="domain" description="Methylamine/Aralkylamine dehydrogenase light chain C-terminal" evidence="16">
    <location>
        <begin position="77"/>
        <end position="185"/>
    </location>
</feature>
<feature type="disulfide bond" evidence="12">
    <location>
        <begin position="82"/>
        <end position="147"/>
    </location>
</feature>
<dbReference type="Proteomes" id="UP000321464">
    <property type="component" value="Unassembled WGS sequence"/>
</dbReference>
<evidence type="ECO:0000313" key="17">
    <source>
        <dbReference type="EMBL" id="GEN98639.1"/>
    </source>
</evidence>
<protein>
    <recommendedName>
        <fullName evidence="10">Methylamine dehydrogenase (amicyanin)</fullName>
        <ecNumber evidence="10">1.4.9.1</ecNumber>
    </recommendedName>
</protein>
<evidence type="ECO:0000256" key="7">
    <source>
        <dbReference type="ARBA" id="ARBA00022982"/>
    </source>
</evidence>
<dbReference type="GO" id="GO:0009308">
    <property type="term" value="P:amine metabolic process"/>
    <property type="evidence" value="ECO:0007669"/>
    <property type="project" value="UniProtKB-UniRule"/>
</dbReference>
<evidence type="ECO:0000256" key="8">
    <source>
        <dbReference type="ARBA" id="ARBA00023002"/>
    </source>
</evidence>
<dbReference type="InterPro" id="IPR036560">
    <property type="entry name" value="MADH/AADH_L_sf"/>
</dbReference>
<keyword evidence="8 10" id="KW-0560">Oxidoreductase</keyword>
<dbReference type="InterPro" id="IPR006311">
    <property type="entry name" value="TAT_signal"/>
</dbReference>
<feature type="disulfide bond" evidence="12">
    <location>
        <begin position="95"/>
        <end position="178"/>
    </location>
</feature>
<dbReference type="EC" id="1.4.9.1" evidence="10"/>
<keyword evidence="3 10" id="KW-0813">Transport</keyword>
<keyword evidence="6 10" id="KW-0574">Periplasm</keyword>
<feature type="cross-link" description="Tryptophan tryptophylquinone (Trp-Trp)" evidence="13">
    <location>
        <begin position="116"/>
        <end position="167"/>
    </location>
</feature>
<comment type="caution">
    <text evidence="17">The sequence shown here is derived from an EMBL/GenBank/DDBJ whole genome shotgun (WGS) entry which is preliminary data.</text>
</comment>
<sequence length="192" mass="19961">MARFDKITENLARGIARGTSRRSLLAWLGAGMTGAASIPLLPVARAATPPAPEAPHGPHGAGATRPAIVSGLGQDPGDRSSCDYWRYCAIDGFLCSCCGGSVNTCPPGTEMSPITWIGTCTNPADGRAYVISYNDCCGTSSCGQCLCNRNEGDRPQVRPQSNNDYNWCLGSESSVYNCSVAAVIGVALPAAK</sequence>
<evidence type="ECO:0000256" key="13">
    <source>
        <dbReference type="PIRSR" id="PIRSR000192-5"/>
    </source>
</evidence>
<evidence type="ECO:0000256" key="6">
    <source>
        <dbReference type="ARBA" id="ARBA00022764"/>
    </source>
</evidence>
<keyword evidence="4" id="KW-0824">TTQ</keyword>
<dbReference type="GO" id="GO:0052876">
    <property type="term" value="F:methylamine dehydrogenase (amicyanin) activity"/>
    <property type="evidence" value="ECO:0007669"/>
    <property type="project" value="UniProtKB-EC"/>
</dbReference>